<feature type="domain" description="HNH" evidence="1">
    <location>
        <begin position="171"/>
        <end position="225"/>
    </location>
</feature>
<dbReference type="CDD" id="cd00085">
    <property type="entry name" value="HNHc"/>
    <property type="match status" value="1"/>
</dbReference>
<dbReference type="InterPro" id="IPR002711">
    <property type="entry name" value="HNH"/>
</dbReference>
<comment type="caution">
    <text evidence="2">The sequence shown here is derived from an EMBL/GenBank/DDBJ whole genome shotgun (WGS) entry which is preliminary data.</text>
</comment>
<gene>
    <name evidence="2" type="ORF">ACFS6H_16420</name>
</gene>
<accession>A0ABW6A7N2</accession>
<keyword evidence="2" id="KW-0378">Hydrolase</keyword>
<dbReference type="RefSeq" id="WP_386101368.1">
    <property type="nucleotide sequence ID" value="NZ_JBHUOZ010000003.1"/>
</dbReference>
<proteinExistence type="predicted"/>
<evidence type="ECO:0000313" key="3">
    <source>
        <dbReference type="Proteomes" id="UP001597511"/>
    </source>
</evidence>
<keyword evidence="3" id="KW-1185">Reference proteome</keyword>
<reference evidence="3" key="1">
    <citation type="journal article" date="2019" name="Int. J. Syst. Evol. Microbiol.">
        <title>The Global Catalogue of Microorganisms (GCM) 10K type strain sequencing project: providing services to taxonomists for standard genome sequencing and annotation.</title>
        <authorList>
            <consortium name="The Broad Institute Genomics Platform"/>
            <consortium name="The Broad Institute Genome Sequencing Center for Infectious Disease"/>
            <person name="Wu L."/>
            <person name="Ma J."/>
        </authorList>
    </citation>
    <scope>NUCLEOTIDE SEQUENCE [LARGE SCALE GENOMIC DNA]</scope>
    <source>
        <strain evidence="3">KCTC 23299</strain>
    </source>
</reference>
<evidence type="ECO:0000313" key="2">
    <source>
        <dbReference type="EMBL" id="MFD2921313.1"/>
    </source>
</evidence>
<protein>
    <submittedName>
        <fullName evidence="2">HNH endonuclease</fullName>
    </submittedName>
</protein>
<dbReference type="InterPro" id="IPR003615">
    <property type="entry name" value="HNH_nuc"/>
</dbReference>
<dbReference type="GO" id="GO:0004519">
    <property type="term" value="F:endonuclease activity"/>
    <property type="evidence" value="ECO:0007669"/>
    <property type="project" value="UniProtKB-KW"/>
</dbReference>
<evidence type="ECO:0000259" key="1">
    <source>
        <dbReference type="Pfam" id="PF01844"/>
    </source>
</evidence>
<keyword evidence="2" id="KW-0255">Endonuclease</keyword>
<organism evidence="2 3">
    <name type="scientific">Terrimonas rubra</name>
    <dbReference type="NCBI Taxonomy" id="1035890"/>
    <lineage>
        <taxon>Bacteria</taxon>
        <taxon>Pseudomonadati</taxon>
        <taxon>Bacteroidota</taxon>
        <taxon>Chitinophagia</taxon>
        <taxon>Chitinophagales</taxon>
        <taxon>Chitinophagaceae</taxon>
        <taxon>Terrimonas</taxon>
    </lineage>
</organism>
<dbReference type="EMBL" id="JBHUOZ010000003">
    <property type="protein sequence ID" value="MFD2921313.1"/>
    <property type="molecule type" value="Genomic_DNA"/>
</dbReference>
<dbReference type="Proteomes" id="UP001597511">
    <property type="component" value="Unassembled WGS sequence"/>
</dbReference>
<keyword evidence="2" id="KW-0540">Nuclease</keyword>
<sequence>MKNPNWHRDELMLALDLYFDPNRGSIDARNPNIIALSELLNKLPIVSIRPDAERFRNPNGVSLKLSNFLAIDPAYGGKGMERGGKLDKLVFEEFKNDRARLHHLVQQIKAITTNESLRQQLYQIEEDENTFTDGVQEGQVLYKMHKYRERNTKVIAAKKKAVLKATGTLACEACGFDFYKTYGELGKGFIECHHIEPLALYDINRPTKVTDLALVCANCHRMLHRQPSIIKVNELKNIILDTTGFIMIHKRS</sequence>
<dbReference type="Pfam" id="PF01844">
    <property type="entry name" value="HNH"/>
    <property type="match status" value="1"/>
</dbReference>
<name>A0ABW6A7N2_9BACT</name>